<evidence type="ECO:0000313" key="2">
    <source>
        <dbReference type="Proteomes" id="UP000640614"/>
    </source>
</evidence>
<dbReference type="Proteomes" id="UP000640614">
    <property type="component" value="Unassembled WGS sequence"/>
</dbReference>
<dbReference type="RefSeq" id="WP_194139985.1">
    <property type="nucleotide sequence ID" value="NZ_PRDM01000004.1"/>
</dbReference>
<comment type="caution">
    <text evidence="1">The sequence shown here is derived from an EMBL/GenBank/DDBJ whole genome shotgun (WGS) entry which is preliminary data.</text>
</comment>
<evidence type="ECO:0008006" key="3">
    <source>
        <dbReference type="Google" id="ProtNLM"/>
    </source>
</evidence>
<sequence>MKTPIYQIFGSENSLDVDLVFFVEEMPETIVEKLSLSKELTDSIKANFPEKVINANLAVCKNGRLIEVYKGTTDELNNSLFYTYGFHQQEYDNQINTLLKRDIDLKFLRSTRMILSFLSKTEYRAAVKSALRSDLEEKIQTLEKIDLNQISSFGKNTNYQDILKSIAFQLGQSISLHEGNELYTKNQIAESFPELRKYLFREENCDCENLQNYLLKFAVILKNRMPKMPKFSEYKYEELNKFNCAG</sequence>
<protein>
    <recommendedName>
        <fullName evidence="3">Nucleotidyltransferase domain-containing protein</fullName>
    </recommendedName>
</protein>
<accession>A0ABR9TPV0</accession>
<evidence type="ECO:0000313" key="1">
    <source>
        <dbReference type="EMBL" id="MBE8726804.1"/>
    </source>
</evidence>
<gene>
    <name evidence="1" type="ORF">C4F50_17950</name>
</gene>
<organism evidence="1 2">
    <name type="scientific">Flavobacterium hungaricum</name>
    <dbReference type="NCBI Taxonomy" id="2082725"/>
    <lineage>
        <taxon>Bacteria</taxon>
        <taxon>Pseudomonadati</taxon>
        <taxon>Bacteroidota</taxon>
        <taxon>Flavobacteriia</taxon>
        <taxon>Flavobacteriales</taxon>
        <taxon>Flavobacteriaceae</taxon>
        <taxon>Flavobacterium</taxon>
    </lineage>
</organism>
<dbReference type="EMBL" id="PRDM01000004">
    <property type="protein sequence ID" value="MBE8726804.1"/>
    <property type="molecule type" value="Genomic_DNA"/>
</dbReference>
<keyword evidence="2" id="KW-1185">Reference proteome</keyword>
<proteinExistence type="predicted"/>
<reference evidence="1 2" key="1">
    <citation type="submission" date="2018-07" db="EMBL/GenBank/DDBJ databases">
        <title>Genome assembly of strain KB82.</title>
        <authorList>
            <person name="Kukolya J."/>
            <person name="Horvath B."/>
            <person name="Nagy I."/>
            <person name="Toth A."/>
        </authorList>
    </citation>
    <scope>NUCLEOTIDE SEQUENCE [LARGE SCALE GENOMIC DNA]</scope>
    <source>
        <strain evidence="1 2">Kb82</strain>
    </source>
</reference>
<name>A0ABR9TPV0_9FLAO</name>